<reference evidence="9 10" key="1">
    <citation type="submission" date="2020-05" db="EMBL/GenBank/DDBJ databases">
        <title>Electrophorus electricus (electric eel) genome, fEleEle1, primary haplotype.</title>
        <authorList>
            <person name="Myers G."/>
            <person name="Meyer A."/>
            <person name="Fedrigo O."/>
            <person name="Formenti G."/>
            <person name="Rhie A."/>
            <person name="Tracey A."/>
            <person name="Sims Y."/>
            <person name="Jarvis E.D."/>
        </authorList>
    </citation>
    <scope>NUCLEOTIDE SEQUENCE [LARGE SCALE GENOMIC DNA]</scope>
</reference>
<dbReference type="PANTHER" id="PTHR22796">
    <property type="entry name" value="URG4-RELATED"/>
    <property type="match status" value="1"/>
</dbReference>
<dbReference type="Ensembl" id="ENSEEET00000062807.1">
    <property type="protein sequence ID" value="ENSEEEP00000052852.1"/>
    <property type="gene ID" value="ENSEEEG00000028355.1"/>
</dbReference>
<keyword evidence="5" id="KW-0547">Nucleotide-binding</keyword>
<accession>A0AAY5E8L1</accession>
<dbReference type="GO" id="GO:0005634">
    <property type="term" value="C:nucleus"/>
    <property type="evidence" value="ECO:0007669"/>
    <property type="project" value="UniProtKB-SubCell"/>
</dbReference>
<sequence>MEAMLQVLSEMPELTYKVVIHILSIYWSAMLFLQVYDVKQQQYSSLFTRLNLKVNKRLKPADILQISSQSLYCQEPVAEKELVQRFLQKLMMGNNRARYISVKETVSEMNHIQSGTATGEESDTFADFFHIRPVSIDETTHKHPLHPMDVQIAVFHCSDHFLKQLLVTKLSQCQYALPLLVPDPFTRHIEFPLWTFRQIKKTWKTTEISGKETTFTNPIYDAKTPMVAFFRFGSVLHCPGSSRNRLLMDGVVEIAWYLPSEKSTDYFPDCVAFCNLHGDAETNKEQLEILTKMSSVNVVLLGDQQHISRNEEILQRLFNGPKPLICLLPENSSNVTGTKSLKFKIGLKDRGQGTVSKELRKSINTCLSKSVSTFRIEDVGKNSGIITDENSHECQKGKDAALQITWLLNGKDMSSIKEMYLPCQGELWHMWCQMNKKKYKFCCSDTEKQISKIQKEMNQIRVQQHEHGVTPLVQLFIQSMNSHFPLSNEKCYFLNWIKTLLDKYSTEGLSALYQEFDEKWSKHLRMKKQHVESEQIKHEQEQLEIISEKVKATNFGLEHILREMGQIYESSVSFQMGQKEDKESKLFLPKLAAQLMMSGHMMELMDGDAAHVPVVWVSAVLDELIKILGDQRVFVLSVLGIQSSGKSTMLNAMFGLQFAVSAGRCTRGAFMQLVKVSEEMKSELNFDYIVVVDTEGLQSPELTRKSSRCHDNELATFAAVLGNMTLINIFGESPAEMQDILQITVHVFLRIKMLRLNPGCMFIFQNVPDVTAKEKNMEGRQRLKEKLDKMTKLAAQEEGCDAECFSDVIEFDVEEDVRYIAQLWEGSPPMAPLNPSYSENIEELKQTIISKAGQKGGIKLSDFKTRIIALWEALLSENFRQQQQR</sequence>
<evidence type="ECO:0000256" key="6">
    <source>
        <dbReference type="ARBA" id="ARBA00023134"/>
    </source>
</evidence>
<evidence type="ECO:0000256" key="1">
    <source>
        <dbReference type="ARBA" id="ARBA00004123"/>
    </source>
</evidence>
<dbReference type="Proteomes" id="UP000314983">
    <property type="component" value="Chromosome 4"/>
</dbReference>
<name>A0AAY5E8L1_ELEEL</name>
<evidence type="ECO:0000313" key="10">
    <source>
        <dbReference type="Proteomes" id="UP000314983"/>
    </source>
</evidence>
<keyword evidence="10" id="KW-1185">Reference proteome</keyword>
<dbReference type="GeneTree" id="ENSGT00940000163472"/>
<dbReference type="InterPro" id="IPR027417">
    <property type="entry name" value="P-loop_NTPase"/>
</dbReference>
<evidence type="ECO:0000313" key="9">
    <source>
        <dbReference type="Ensembl" id="ENSEEEP00000052852.1"/>
    </source>
</evidence>
<feature type="domain" description="VLIG-type G" evidence="8">
    <location>
        <begin position="630"/>
        <end position="871"/>
    </location>
</feature>
<dbReference type="Pfam" id="PF25496">
    <property type="entry name" value="URGCP"/>
    <property type="match status" value="2"/>
</dbReference>
<proteinExistence type="inferred from homology"/>
<dbReference type="GO" id="GO:0005737">
    <property type="term" value="C:cytoplasm"/>
    <property type="evidence" value="ECO:0007669"/>
    <property type="project" value="UniProtKB-SubCell"/>
</dbReference>
<dbReference type="AlphaFoldDB" id="A0AAY5E8L1"/>
<evidence type="ECO:0000259" key="8">
    <source>
        <dbReference type="PROSITE" id="PS51717"/>
    </source>
</evidence>
<reference evidence="9" key="2">
    <citation type="submission" date="2025-08" db="UniProtKB">
        <authorList>
            <consortium name="Ensembl"/>
        </authorList>
    </citation>
    <scope>IDENTIFICATION</scope>
</reference>
<dbReference type="Pfam" id="PF25683">
    <property type="entry name" value="URGCP_GTPase"/>
    <property type="match status" value="1"/>
</dbReference>
<reference evidence="9" key="3">
    <citation type="submission" date="2025-09" db="UniProtKB">
        <authorList>
            <consortium name="Ensembl"/>
        </authorList>
    </citation>
    <scope>IDENTIFICATION</scope>
</reference>
<dbReference type="GO" id="GO:0005525">
    <property type="term" value="F:GTP binding"/>
    <property type="evidence" value="ECO:0007669"/>
    <property type="project" value="UniProtKB-KW"/>
</dbReference>
<comment type="subcellular location">
    <subcellularLocation>
        <location evidence="2">Cytoplasm</location>
    </subcellularLocation>
    <subcellularLocation>
        <location evidence="1">Nucleus</location>
    </subcellularLocation>
</comment>
<keyword evidence="7" id="KW-0539">Nucleus</keyword>
<dbReference type="InterPro" id="IPR030383">
    <property type="entry name" value="G_VLIG_dom"/>
</dbReference>
<dbReference type="PROSITE" id="PS51717">
    <property type="entry name" value="G_VLIG"/>
    <property type="match status" value="1"/>
</dbReference>
<protein>
    <recommendedName>
        <fullName evidence="8">VLIG-type G domain-containing protein</fullName>
    </recommendedName>
</protein>
<evidence type="ECO:0000256" key="5">
    <source>
        <dbReference type="ARBA" id="ARBA00022741"/>
    </source>
</evidence>
<gene>
    <name evidence="9" type="primary">DNAH12</name>
</gene>
<keyword evidence="6" id="KW-0342">GTP-binding</keyword>
<evidence type="ECO:0000256" key="4">
    <source>
        <dbReference type="ARBA" id="ARBA00022490"/>
    </source>
</evidence>
<dbReference type="PANTHER" id="PTHR22796:SF6">
    <property type="entry name" value="INTERFERON-INDUCED VERY LARGE GTPASE 1-RELATED"/>
    <property type="match status" value="1"/>
</dbReference>
<evidence type="ECO:0000256" key="2">
    <source>
        <dbReference type="ARBA" id="ARBA00004496"/>
    </source>
</evidence>
<dbReference type="Gene3D" id="3.40.50.300">
    <property type="entry name" value="P-loop containing nucleotide triphosphate hydrolases"/>
    <property type="match status" value="1"/>
</dbReference>
<evidence type="ECO:0000256" key="7">
    <source>
        <dbReference type="ARBA" id="ARBA00023242"/>
    </source>
</evidence>
<evidence type="ECO:0000256" key="3">
    <source>
        <dbReference type="ARBA" id="ARBA00006828"/>
    </source>
</evidence>
<keyword evidence="4" id="KW-0963">Cytoplasm</keyword>
<comment type="similarity">
    <text evidence="3">Belongs to the TRAFAC class dynamin-like GTPase superfamily. Very large inducible GTPase (VLIG) family.</text>
</comment>
<dbReference type="InterPro" id="IPR057365">
    <property type="entry name" value="URGCP"/>
</dbReference>
<dbReference type="SUPFAM" id="SSF52540">
    <property type="entry name" value="P-loop containing nucleoside triphosphate hydrolases"/>
    <property type="match status" value="1"/>
</dbReference>
<organism evidence="9 10">
    <name type="scientific">Electrophorus electricus</name>
    <name type="common">Electric eel</name>
    <name type="synonym">Gymnotus electricus</name>
    <dbReference type="NCBI Taxonomy" id="8005"/>
    <lineage>
        <taxon>Eukaryota</taxon>
        <taxon>Metazoa</taxon>
        <taxon>Chordata</taxon>
        <taxon>Craniata</taxon>
        <taxon>Vertebrata</taxon>
        <taxon>Euteleostomi</taxon>
        <taxon>Actinopterygii</taxon>
        <taxon>Neopterygii</taxon>
        <taxon>Teleostei</taxon>
        <taxon>Ostariophysi</taxon>
        <taxon>Gymnotiformes</taxon>
        <taxon>Gymnotoidei</taxon>
        <taxon>Gymnotidae</taxon>
        <taxon>Electrophorus</taxon>
    </lineage>
</organism>